<reference evidence="3 4" key="1">
    <citation type="submission" date="2017-02" db="EMBL/GenBank/DDBJ databases">
        <title>Genomic diversity within the haloalkaliphilic genus Thioalkalivibrio.</title>
        <authorList>
            <person name="Ahn A.-C."/>
            <person name="Meier-Kolthoff J."/>
            <person name="Overmars L."/>
            <person name="Richter M."/>
            <person name="Woyke T."/>
            <person name="Sorokin D.Y."/>
            <person name="Muyzer G."/>
        </authorList>
    </citation>
    <scope>NUCLEOTIDE SEQUENCE [LARGE SCALE GENOMIC DNA]</scope>
    <source>
        <strain evidence="3 4">ALJD</strain>
    </source>
</reference>
<dbReference type="InterPro" id="IPR029063">
    <property type="entry name" value="SAM-dependent_MTases_sf"/>
</dbReference>
<dbReference type="AlphaFoldDB" id="A0A1V3N9J3"/>
<gene>
    <name evidence="3" type="ORF">B1C78_16050</name>
</gene>
<dbReference type="Gene3D" id="3.40.50.150">
    <property type="entry name" value="Vaccinia Virus protein VP39"/>
    <property type="match status" value="1"/>
</dbReference>
<dbReference type="CDD" id="cd02440">
    <property type="entry name" value="AdoMet_MTases"/>
    <property type="match status" value="1"/>
</dbReference>
<dbReference type="Pfam" id="PF13649">
    <property type="entry name" value="Methyltransf_25"/>
    <property type="match status" value="1"/>
</dbReference>
<evidence type="ECO:0000256" key="1">
    <source>
        <dbReference type="ARBA" id="ARBA00022679"/>
    </source>
</evidence>
<proteinExistence type="predicted"/>
<dbReference type="STRING" id="108003.B1C78_16050"/>
<evidence type="ECO:0000259" key="2">
    <source>
        <dbReference type="Pfam" id="PF13649"/>
    </source>
</evidence>
<evidence type="ECO:0000313" key="4">
    <source>
        <dbReference type="Proteomes" id="UP000189462"/>
    </source>
</evidence>
<dbReference type="RefSeq" id="WP_077280164.1">
    <property type="nucleotide sequence ID" value="NZ_MVBK01000124.1"/>
</dbReference>
<comment type="caution">
    <text evidence="3">The sequence shown here is derived from an EMBL/GenBank/DDBJ whole genome shotgun (WGS) entry which is preliminary data.</text>
</comment>
<dbReference type="PANTHER" id="PTHR43861">
    <property type="entry name" value="TRANS-ACONITATE 2-METHYLTRANSFERASE-RELATED"/>
    <property type="match status" value="1"/>
</dbReference>
<dbReference type="EMBL" id="MVBK01000124">
    <property type="protein sequence ID" value="OOG21476.1"/>
    <property type="molecule type" value="Genomic_DNA"/>
</dbReference>
<feature type="domain" description="Methyltransferase" evidence="2">
    <location>
        <begin position="43"/>
        <end position="132"/>
    </location>
</feature>
<dbReference type="Proteomes" id="UP000189462">
    <property type="component" value="Unassembled WGS sequence"/>
</dbReference>
<dbReference type="OrthoDB" id="9791837at2"/>
<sequence length="220" mass="24170">MQADRYAPIADSLRRMGWLQDRLLHRARTKAVEAVVQAGARTVLDACCGAGTLSRYLDAAGLRVTGVDASPAMLNLAQRQASGVRWIQADVTRLELSEPVDAAVIALTLHEMPEAQRQAVWRALQGLTRPDGVCVVVDYTIPPRATLAARMADWVIRQDERALDRDDPGHYANYLDFLSRGGARGWLAGTGAHIMDEAYYLFGNLGVFRLARISHRSDTG</sequence>
<dbReference type="GO" id="GO:0016740">
    <property type="term" value="F:transferase activity"/>
    <property type="evidence" value="ECO:0007669"/>
    <property type="project" value="UniProtKB-KW"/>
</dbReference>
<dbReference type="InterPro" id="IPR041698">
    <property type="entry name" value="Methyltransf_25"/>
</dbReference>
<dbReference type="SUPFAM" id="SSF53335">
    <property type="entry name" value="S-adenosyl-L-methionine-dependent methyltransferases"/>
    <property type="match status" value="1"/>
</dbReference>
<name>A0A1V3N9J3_9GAMM</name>
<organism evidence="3 4">
    <name type="scientific">Thioalkalivibrio denitrificans</name>
    <dbReference type="NCBI Taxonomy" id="108003"/>
    <lineage>
        <taxon>Bacteria</taxon>
        <taxon>Pseudomonadati</taxon>
        <taxon>Pseudomonadota</taxon>
        <taxon>Gammaproteobacteria</taxon>
        <taxon>Chromatiales</taxon>
        <taxon>Ectothiorhodospiraceae</taxon>
        <taxon>Thioalkalivibrio</taxon>
    </lineage>
</organism>
<protein>
    <recommendedName>
        <fullName evidence="2">Methyltransferase domain-containing protein</fullName>
    </recommendedName>
</protein>
<keyword evidence="4" id="KW-1185">Reference proteome</keyword>
<keyword evidence="1" id="KW-0808">Transferase</keyword>
<accession>A0A1V3N9J3</accession>
<evidence type="ECO:0000313" key="3">
    <source>
        <dbReference type="EMBL" id="OOG21476.1"/>
    </source>
</evidence>